<evidence type="ECO:0000259" key="3">
    <source>
        <dbReference type="PROSITE" id="PS50102"/>
    </source>
</evidence>
<dbReference type="PROSITE" id="PS50102">
    <property type="entry name" value="RRM"/>
    <property type="match status" value="1"/>
</dbReference>
<reference evidence="4" key="1">
    <citation type="submission" date="2020-05" db="EMBL/GenBank/DDBJ databases">
        <title>WGS assembly of Panicum virgatum.</title>
        <authorList>
            <person name="Lovell J.T."/>
            <person name="Jenkins J."/>
            <person name="Shu S."/>
            <person name="Juenger T.E."/>
            <person name="Schmutz J."/>
        </authorList>
    </citation>
    <scope>NUCLEOTIDE SEQUENCE</scope>
    <source>
        <strain evidence="4">AP13</strain>
    </source>
</reference>
<dbReference type="OrthoDB" id="7763451at2759"/>
<sequence length="327" mass="33893">MAVRLGPGYCLRIGVAPAEFCISPPPPPSPSSCTSPNWTIDVSDVRTIKVTNIPLSATAENMKEFFSFSGEIKYVEMRRDSETSQVAYVTFKEFHGADTALLLSGSSMCGDVPVNITPVEDYELPPEAYSSTEPGNSSPGTPTTGAAVGKAEDVVSTMLARGFVLSKDALRRAQTFDGRHHQLLSSATSRVAYLDRRLGLSDKFSVGTAAARGAARGVDERFQVTERARGAFAAAGEVVAGSPYASRGAAWVSAAVGAVARAASDVGAMTMEKVGRAEEEGAAADDGAGGAAEAEQAAHAARVDALDARAGGGARQGDGNDRKDKAV</sequence>
<evidence type="ECO:0000313" key="5">
    <source>
        <dbReference type="Proteomes" id="UP000823388"/>
    </source>
</evidence>
<dbReference type="SMART" id="SM00360">
    <property type="entry name" value="RRM"/>
    <property type="match status" value="1"/>
</dbReference>
<gene>
    <name evidence="4" type="ORF">PVAP13_8NG130400</name>
</gene>
<dbReference type="EMBL" id="CM029052">
    <property type="protein sequence ID" value="KAG2558124.1"/>
    <property type="molecule type" value="Genomic_DNA"/>
</dbReference>
<dbReference type="Pfam" id="PF00076">
    <property type="entry name" value="RRM_1"/>
    <property type="match status" value="1"/>
</dbReference>
<dbReference type="AlphaFoldDB" id="A0A8T0PID5"/>
<feature type="compositionally biased region" description="Basic and acidic residues" evidence="2">
    <location>
        <begin position="318"/>
        <end position="327"/>
    </location>
</feature>
<evidence type="ECO:0000256" key="2">
    <source>
        <dbReference type="SAM" id="MobiDB-lite"/>
    </source>
</evidence>
<proteinExistence type="predicted"/>
<keyword evidence="1" id="KW-0694">RNA-binding</keyword>
<feature type="compositionally biased region" description="Low complexity" evidence="2">
    <location>
        <begin position="291"/>
        <end position="300"/>
    </location>
</feature>
<evidence type="ECO:0000313" key="4">
    <source>
        <dbReference type="EMBL" id="KAG2558124.1"/>
    </source>
</evidence>
<protein>
    <recommendedName>
        <fullName evidence="3">RRM domain-containing protein</fullName>
    </recommendedName>
</protein>
<dbReference type="InterPro" id="IPR012677">
    <property type="entry name" value="Nucleotide-bd_a/b_plait_sf"/>
</dbReference>
<dbReference type="PANTHER" id="PTHR32343:SF19">
    <property type="entry name" value="OS11G0549537 PROTEIN"/>
    <property type="match status" value="1"/>
</dbReference>
<accession>A0A8T0PID5</accession>
<evidence type="ECO:0000256" key="1">
    <source>
        <dbReference type="PROSITE-ProRule" id="PRU00176"/>
    </source>
</evidence>
<comment type="caution">
    <text evidence="4">The sequence shown here is derived from an EMBL/GenBank/DDBJ whole genome shotgun (WGS) entry which is preliminary data.</text>
</comment>
<organism evidence="4 5">
    <name type="scientific">Panicum virgatum</name>
    <name type="common">Blackwell switchgrass</name>
    <dbReference type="NCBI Taxonomy" id="38727"/>
    <lineage>
        <taxon>Eukaryota</taxon>
        <taxon>Viridiplantae</taxon>
        <taxon>Streptophyta</taxon>
        <taxon>Embryophyta</taxon>
        <taxon>Tracheophyta</taxon>
        <taxon>Spermatophyta</taxon>
        <taxon>Magnoliopsida</taxon>
        <taxon>Liliopsida</taxon>
        <taxon>Poales</taxon>
        <taxon>Poaceae</taxon>
        <taxon>PACMAD clade</taxon>
        <taxon>Panicoideae</taxon>
        <taxon>Panicodae</taxon>
        <taxon>Paniceae</taxon>
        <taxon>Panicinae</taxon>
        <taxon>Panicum</taxon>
        <taxon>Panicum sect. Hiantes</taxon>
    </lineage>
</organism>
<dbReference type="SUPFAM" id="SSF54928">
    <property type="entry name" value="RNA-binding domain, RBD"/>
    <property type="match status" value="1"/>
</dbReference>
<dbReference type="Proteomes" id="UP000823388">
    <property type="component" value="Chromosome 8N"/>
</dbReference>
<feature type="compositionally biased region" description="Polar residues" evidence="2">
    <location>
        <begin position="129"/>
        <end position="144"/>
    </location>
</feature>
<keyword evidence="5" id="KW-1185">Reference proteome</keyword>
<feature type="region of interest" description="Disordered" evidence="2">
    <location>
        <begin position="125"/>
        <end position="147"/>
    </location>
</feature>
<dbReference type="PANTHER" id="PTHR32343">
    <property type="entry name" value="SERINE/ARGININE-RICH SPLICING FACTOR"/>
    <property type="match status" value="1"/>
</dbReference>
<name>A0A8T0PID5_PANVG</name>
<dbReference type="Gene3D" id="3.30.70.330">
    <property type="match status" value="1"/>
</dbReference>
<dbReference type="InterPro" id="IPR035979">
    <property type="entry name" value="RBD_domain_sf"/>
</dbReference>
<dbReference type="GO" id="GO:0003723">
    <property type="term" value="F:RNA binding"/>
    <property type="evidence" value="ECO:0007669"/>
    <property type="project" value="UniProtKB-UniRule"/>
</dbReference>
<feature type="region of interest" description="Disordered" evidence="2">
    <location>
        <begin position="278"/>
        <end position="327"/>
    </location>
</feature>
<dbReference type="InterPro" id="IPR000504">
    <property type="entry name" value="RRM_dom"/>
</dbReference>
<feature type="domain" description="RRM" evidence="3">
    <location>
        <begin position="46"/>
        <end position="121"/>
    </location>
</feature>